<sequence length="430" mass="46545">MGRWPSPALLAIFVTIALAMNSITPAAAHTGLKVGFYRHSCPQVEAIVYNSMAQSTKADDTVAPGILRMAFHDCFVRVRDRLDLQHPSQLDRVAELALRSTWISNSVFPSCLLLLQMLHTVTATSPHRIVPSLWFLQGCDASVLLEGPNTERRARTNTGLHGFDAIDAAKRAVENACPGVVSAADVLQFAARDAVVLAGGYGWHVPAGRRDGTVSIMEEALNLPAPSMTVSQLIDVFGRKGLSPSQMVVLSGAHTIGKAPCVTFDDRVQTTPVDPTLAPSFATFLKGQCPYAAIQSTSVDMDSTAHTFDSQYFKDIIAGRGLLTSDQSLLYDSRTSGGVYANNGAAFYRNFAKAMVKMSQIEVLTGLDGEIRRQFDQSSHESFIENLASYSEAAINTIDNLDLMLYSNPVLYPHRRFLGPAATASTTQSI</sequence>
<keyword evidence="6 16" id="KW-0732">Signal</keyword>
<evidence type="ECO:0000256" key="13">
    <source>
        <dbReference type="PIRSR" id="PIRSR600823-4"/>
    </source>
</evidence>
<dbReference type="GO" id="GO:0042744">
    <property type="term" value="P:hydrogen peroxide catabolic process"/>
    <property type="evidence" value="ECO:0007669"/>
    <property type="project" value="InterPro"/>
</dbReference>
<evidence type="ECO:0000256" key="11">
    <source>
        <dbReference type="PIRSR" id="PIRSR600823-2"/>
    </source>
</evidence>
<dbReference type="Gramene" id="Pp3c26_5840V3.1">
    <property type="protein sequence ID" value="Pp3c26_5840V3.1"/>
    <property type="gene ID" value="Pp3c26_5840"/>
</dbReference>
<feature type="disulfide bond" evidence="14">
    <location>
        <begin position="41"/>
        <end position="177"/>
    </location>
</feature>
<keyword evidence="12" id="KW-0106">Calcium</keyword>
<dbReference type="InterPro" id="IPR000823">
    <property type="entry name" value="Peroxidase_pln"/>
</dbReference>
<dbReference type="InterPro" id="IPR010255">
    <property type="entry name" value="Haem_peroxidase_sf"/>
</dbReference>
<feature type="binding site" evidence="12">
    <location>
        <position position="142"/>
    </location>
    <ligand>
        <name>Ca(2+)</name>
        <dbReference type="ChEBI" id="CHEBI:29108"/>
        <label>1</label>
    </ligand>
</feature>
<feature type="site" description="Transition state stabilizer" evidence="13">
    <location>
        <position position="68"/>
    </location>
</feature>
<comment type="cofactor">
    <cofactor evidence="12">
        <name>heme b</name>
        <dbReference type="ChEBI" id="CHEBI:60344"/>
    </cofactor>
    <text evidence="12">Binds 1 heme b (iron(II)-protoporphyrin IX) group per subunit.</text>
</comment>
<dbReference type="AlphaFoldDB" id="A0A2K1IBZ6"/>
<feature type="binding site" evidence="12">
    <location>
        <position position="76"/>
    </location>
    <ligand>
        <name>Ca(2+)</name>
        <dbReference type="ChEBI" id="CHEBI:29108"/>
        <label>1</label>
    </ligand>
</feature>
<dbReference type="GO" id="GO:0140825">
    <property type="term" value="F:lactoperoxidase activity"/>
    <property type="evidence" value="ECO:0007669"/>
    <property type="project" value="UniProtKB-EC"/>
</dbReference>
<evidence type="ECO:0000256" key="1">
    <source>
        <dbReference type="ARBA" id="ARBA00000189"/>
    </source>
</evidence>
<reference evidence="20" key="3">
    <citation type="submission" date="2020-12" db="UniProtKB">
        <authorList>
            <consortium name="EnsemblPlants"/>
        </authorList>
    </citation>
    <scope>IDENTIFICATION</scope>
</reference>
<dbReference type="Proteomes" id="UP000006727">
    <property type="component" value="Chromosome 26"/>
</dbReference>
<feature type="binding site" evidence="12">
    <location>
        <position position="73"/>
    </location>
    <ligand>
        <name>Ca(2+)</name>
        <dbReference type="ChEBI" id="CHEBI:29108"/>
        <label>1</label>
    </ligand>
</feature>
<feature type="binding site" description="axial binding residue" evidence="12">
    <location>
        <position position="254"/>
    </location>
    <ligand>
        <name>heme b</name>
        <dbReference type="ChEBI" id="CHEBI:60344"/>
    </ligand>
    <ligandPart>
        <name>Fe</name>
        <dbReference type="ChEBI" id="CHEBI:18248"/>
    </ligandPart>
</feature>
<feature type="binding site" evidence="12">
    <location>
        <position position="138"/>
    </location>
    <ligand>
        <name>Ca(2+)</name>
        <dbReference type="ChEBI" id="CHEBI:29108"/>
        <label>1</label>
    </ligand>
</feature>
<organism evidence="18">
    <name type="scientific">Physcomitrium patens</name>
    <name type="common">Spreading-leaved earth moss</name>
    <name type="synonym">Physcomitrella patens</name>
    <dbReference type="NCBI Taxonomy" id="3218"/>
    <lineage>
        <taxon>Eukaryota</taxon>
        <taxon>Viridiplantae</taxon>
        <taxon>Streptophyta</taxon>
        <taxon>Embryophyta</taxon>
        <taxon>Bryophyta</taxon>
        <taxon>Bryophytina</taxon>
        <taxon>Bryopsida</taxon>
        <taxon>Funariidae</taxon>
        <taxon>Funariales</taxon>
        <taxon>Funariaceae</taxon>
        <taxon>Physcomitrium</taxon>
    </lineage>
</organism>
<reference evidence="18 22" key="1">
    <citation type="journal article" date="2008" name="Science">
        <title>The Physcomitrella genome reveals evolutionary insights into the conquest of land by plants.</title>
        <authorList>
            <person name="Rensing S."/>
            <person name="Lang D."/>
            <person name="Zimmer A."/>
            <person name="Terry A."/>
            <person name="Salamov A."/>
            <person name="Shapiro H."/>
            <person name="Nishiyama T."/>
            <person name="Perroud P.-F."/>
            <person name="Lindquist E."/>
            <person name="Kamisugi Y."/>
            <person name="Tanahashi T."/>
            <person name="Sakakibara K."/>
            <person name="Fujita T."/>
            <person name="Oishi K."/>
            <person name="Shin-I T."/>
            <person name="Kuroki Y."/>
            <person name="Toyoda A."/>
            <person name="Suzuki Y."/>
            <person name="Hashimoto A."/>
            <person name="Yamaguchi K."/>
            <person name="Sugano A."/>
            <person name="Kohara Y."/>
            <person name="Fujiyama A."/>
            <person name="Anterola A."/>
            <person name="Aoki S."/>
            <person name="Ashton N."/>
            <person name="Barbazuk W.B."/>
            <person name="Barker E."/>
            <person name="Bennetzen J."/>
            <person name="Bezanilla M."/>
            <person name="Blankenship R."/>
            <person name="Cho S.H."/>
            <person name="Dutcher S."/>
            <person name="Estelle M."/>
            <person name="Fawcett J.A."/>
            <person name="Gundlach H."/>
            <person name="Hanada K."/>
            <person name="Heyl A."/>
            <person name="Hicks K.A."/>
            <person name="Hugh J."/>
            <person name="Lohr M."/>
            <person name="Mayer K."/>
            <person name="Melkozernov A."/>
            <person name="Murata T."/>
            <person name="Nelson D."/>
            <person name="Pils B."/>
            <person name="Prigge M."/>
            <person name="Reiss B."/>
            <person name="Renner T."/>
            <person name="Rombauts S."/>
            <person name="Rushton P."/>
            <person name="Sanderfoot A."/>
            <person name="Schween G."/>
            <person name="Shiu S.-H."/>
            <person name="Stueber K."/>
            <person name="Theodoulou F.L."/>
            <person name="Tu H."/>
            <person name="Van de Peer Y."/>
            <person name="Verrier P.J."/>
            <person name="Waters E."/>
            <person name="Wood A."/>
            <person name="Yang L."/>
            <person name="Cove D."/>
            <person name="Cuming A."/>
            <person name="Hasebe M."/>
            <person name="Lucas S."/>
            <person name="Mishler D.B."/>
            <person name="Reski R."/>
            <person name="Grigoriev I."/>
            <person name="Quatrano R.S."/>
            <person name="Boore J.L."/>
        </authorList>
    </citation>
    <scope>NUCLEOTIDE SEQUENCE [LARGE SCALE GENOMIC DNA]</scope>
    <source>
        <strain evidence="20 22">cv. Gransden 2004</strain>
    </source>
</reference>
<dbReference type="GO" id="GO:0006979">
    <property type="term" value="P:response to oxidative stress"/>
    <property type="evidence" value="ECO:0007669"/>
    <property type="project" value="InterPro"/>
</dbReference>
<evidence type="ECO:0000313" key="20">
    <source>
        <dbReference type="EnsemblPlants" id="Pp3c26_5800V3.1"/>
    </source>
</evidence>
<feature type="binding site" evidence="12">
    <location>
        <position position="151"/>
    </location>
    <ligand>
        <name>Ca(2+)</name>
        <dbReference type="ChEBI" id="CHEBI:29108"/>
        <label>1</label>
    </ligand>
</feature>
<evidence type="ECO:0000256" key="16">
    <source>
        <dbReference type="SAM" id="SignalP"/>
    </source>
</evidence>
<keyword evidence="5 12" id="KW-0479">Metal-binding</keyword>
<dbReference type="EMBL" id="ABEU02000026">
    <property type="protein sequence ID" value="PNR26805.1"/>
    <property type="molecule type" value="Genomic_DNA"/>
</dbReference>
<evidence type="ECO:0000313" key="22">
    <source>
        <dbReference type="Proteomes" id="UP000006727"/>
    </source>
</evidence>
<keyword evidence="8 12" id="KW-0408">Iron</keyword>
<dbReference type="CDD" id="cd00693">
    <property type="entry name" value="secretory_peroxidase"/>
    <property type="match status" value="1"/>
</dbReference>
<dbReference type="Gramene" id="Pp3c26_5800V3.1">
    <property type="protein sequence ID" value="Pp3c26_5800V3.1"/>
    <property type="gene ID" value="Pp3c26_5800"/>
</dbReference>
<dbReference type="GO" id="GO:0046872">
    <property type="term" value="F:metal ion binding"/>
    <property type="evidence" value="ECO:0007669"/>
    <property type="project" value="UniProtKB-KW"/>
</dbReference>
<feature type="domain" description="Plant heme peroxidase family profile" evidence="17">
    <location>
        <begin position="31"/>
        <end position="379"/>
    </location>
</feature>
<evidence type="ECO:0000256" key="7">
    <source>
        <dbReference type="ARBA" id="ARBA00023002"/>
    </source>
</evidence>
<accession>A0A2K1IBZ6</accession>
<evidence type="ECO:0000256" key="9">
    <source>
        <dbReference type="ARBA" id="ARBA00023157"/>
    </source>
</evidence>
<evidence type="ECO:0000256" key="5">
    <source>
        <dbReference type="ARBA" id="ARBA00022723"/>
    </source>
</evidence>
<keyword evidence="4" id="KW-0349">Heme</keyword>
<keyword evidence="3" id="KW-0575">Peroxidase</keyword>
<dbReference type="GO" id="GO:0006950">
    <property type="term" value="P:response to stress"/>
    <property type="evidence" value="ECO:0000318"/>
    <property type="project" value="GO_Central"/>
</dbReference>
<feature type="binding site" evidence="12">
    <location>
        <position position="309"/>
    </location>
    <ligand>
        <name>Ca(2+)</name>
        <dbReference type="ChEBI" id="CHEBI:29108"/>
        <label>2</label>
    </ligand>
</feature>
<evidence type="ECO:0000256" key="12">
    <source>
        <dbReference type="PIRSR" id="PIRSR600823-3"/>
    </source>
</evidence>
<feature type="signal peptide" evidence="16">
    <location>
        <begin position="1"/>
        <end position="19"/>
    </location>
</feature>
<dbReference type="Gene3D" id="1.10.520.10">
    <property type="match status" value="2"/>
</dbReference>
<feature type="disulfide bond" evidence="14">
    <location>
        <begin position="74"/>
        <end position="139"/>
    </location>
</feature>
<feature type="chain" id="PRO_5014294025" description="peroxidase" evidence="16">
    <location>
        <begin position="20"/>
        <end position="430"/>
    </location>
</feature>
<dbReference type="PRINTS" id="PR00461">
    <property type="entry name" value="PLPEROXIDASE"/>
</dbReference>
<keyword evidence="7" id="KW-0560">Oxidoreductase</keyword>
<dbReference type="GO" id="GO:0004601">
    <property type="term" value="F:peroxidase activity"/>
    <property type="evidence" value="ECO:0000318"/>
    <property type="project" value="GO_Central"/>
</dbReference>
<dbReference type="Gene3D" id="1.10.420.10">
    <property type="entry name" value="Peroxidase, domain 2"/>
    <property type="match status" value="1"/>
</dbReference>
<dbReference type="PROSITE" id="PS00436">
    <property type="entry name" value="PEROXIDASE_2"/>
    <property type="match status" value="1"/>
</dbReference>
<keyword evidence="22" id="KW-1185">Reference proteome</keyword>
<dbReference type="Pfam" id="PF00141">
    <property type="entry name" value="peroxidase"/>
    <property type="match status" value="1"/>
</dbReference>
<evidence type="ECO:0000256" key="6">
    <source>
        <dbReference type="ARBA" id="ARBA00022729"/>
    </source>
</evidence>
<keyword evidence="9 14" id="KW-1015">Disulfide bond</keyword>
<dbReference type="GO" id="GO:0009505">
    <property type="term" value="C:plant-type cell wall"/>
    <property type="evidence" value="ECO:0000318"/>
    <property type="project" value="GO_Central"/>
</dbReference>
<dbReference type="InterPro" id="IPR002016">
    <property type="entry name" value="Haem_peroxidase"/>
</dbReference>
<feature type="binding site" evidence="12">
    <location>
        <position position="255"/>
    </location>
    <ligand>
        <name>Ca(2+)</name>
        <dbReference type="ChEBI" id="CHEBI:29108"/>
        <label>2</label>
    </ligand>
</feature>
<feature type="binding site" evidence="12">
    <location>
        <position position="140"/>
    </location>
    <ligand>
        <name>Ca(2+)</name>
        <dbReference type="ChEBI" id="CHEBI:29108"/>
        <label>1</label>
    </ligand>
</feature>
<evidence type="ECO:0000256" key="14">
    <source>
        <dbReference type="PIRSR" id="PIRSR600823-5"/>
    </source>
</evidence>
<comment type="catalytic activity">
    <reaction evidence="1">
        <text>2 a phenolic donor + H2O2 = 2 a phenolic radical donor + 2 H2O</text>
        <dbReference type="Rhea" id="RHEA:56136"/>
        <dbReference type="ChEBI" id="CHEBI:15377"/>
        <dbReference type="ChEBI" id="CHEBI:16240"/>
        <dbReference type="ChEBI" id="CHEBI:139520"/>
        <dbReference type="ChEBI" id="CHEBI:139521"/>
        <dbReference type="EC" id="1.11.1.7"/>
    </reaction>
</comment>
<evidence type="ECO:0000313" key="21">
    <source>
        <dbReference type="EnsemblPlants" id="Pp3c26_5840V3.1"/>
    </source>
</evidence>
<evidence type="ECO:0000256" key="15">
    <source>
        <dbReference type="RuleBase" id="RU004241"/>
    </source>
</evidence>
<evidence type="ECO:0000259" key="17">
    <source>
        <dbReference type="PROSITE" id="PS50873"/>
    </source>
</evidence>
<dbReference type="PANTHER" id="PTHR31517:SF84">
    <property type="entry name" value="PEROXIDASE"/>
    <property type="match status" value="1"/>
</dbReference>
<reference evidence="18 22" key="2">
    <citation type="journal article" date="2018" name="Plant J.">
        <title>The Physcomitrella patens chromosome-scale assembly reveals moss genome structure and evolution.</title>
        <authorList>
            <person name="Lang D."/>
            <person name="Ullrich K.K."/>
            <person name="Murat F."/>
            <person name="Fuchs J."/>
            <person name="Jenkins J."/>
            <person name="Haas F.B."/>
            <person name="Piednoel M."/>
            <person name="Gundlach H."/>
            <person name="Van Bel M."/>
            <person name="Meyberg R."/>
            <person name="Vives C."/>
            <person name="Morata J."/>
            <person name="Symeonidi A."/>
            <person name="Hiss M."/>
            <person name="Muchero W."/>
            <person name="Kamisugi Y."/>
            <person name="Saleh O."/>
            <person name="Blanc G."/>
            <person name="Decker E.L."/>
            <person name="van Gessel N."/>
            <person name="Grimwood J."/>
            <person name="Hayes R.D."/>
            <person name="Graham S.W."/>
            <person name="Gunter L.E."/>
            <person name="McDaniel S.F."/>
            <person name="Hoernstein S.N.W."/>
            <person name="Larsson A."/>
            <person name="Li F.W."/>
            <person name="Perroud P.F."/>
            <person name="Phillips J."/>
            <person name="Ranjan P."/>
            <person name="Rokshar D.S."/>
            <person name="Rothfels C.J."/>
            <person name="Schneider L."/>
            <person name="Shu S."/>
            <person name="Stevenson D.W."/>
            <person name="Thummler F."/>
            <person name="Tillich M."/>
            <person name="Villarreal Aguilar J.C."/>
            <person name="Widiez T."/>
            <person name="Wong G.K."/>
            <person name="Wymore A."/>
            <person name="Zhang Y."/>
            <person name="Zimmer A.D."/>
            <person name="Quatrano R.S."/>
            <person name="Mayer K.F.X."/>
            <person name="Goodstein D."/>
            <person name="Casacuberta J.M."/>
            <person name="Vandepoele K."/>
            <person name="Reski R."/>
            <person name="Cuming A.C."/>
            <person name="Tuskan G.A."/>
            <person name="Maumus F."/>
            <person name="Salse J."/>
            <person name="Schmutz J."/>
            <person name="Rensing S.A."/>
        </authorList>
    </citation>
    <scope>NUCLEOTIDE SEQUENCE [LARGE SCALE GENOMIC DNA]</scope>
    <source>
        <strain evidence="20 22">cv. Gransden 2004</strain>
    </source>
</reference>
<evidence type="ECO:0000313" key="18">
    <source>
        <dbReference type="EMBL" id="PNR26801.1"/>
    </source>
</evidence>
<evidence type="ECO:0000256" key="2">
    <source>
        <dbReference type="ARBA" id="ARBA00012313"/>
    </source>
</evidence>
<dbReference type="STRING" id="3218.A0A2K1IBZ6"/>
<dbReference type="EnsemblPlants" id="Pp3c26_5800V3.1">
    <property type="protein sequence ID" value="Pp3c26_5800V3.1"/>
    <property type="gene ID" value="Pp3c26_5800"/>
</dbReference>
<dbReference type="PANTHER" id="PTHR31517">
    <property type="match status" value="1"/>
</dbReference>
<dbReference type="GO" id="GO:0020037">
    <property type="term" value="F:heme binding"/>
    <property type="evidence" value="ECO:0007669"/>
    <property type="project" value="InterPro"/>
</dbReference>
<dbReference type="InterPro" id="IPR033905">
    <property type="entry name" value="Secretory_peroxidase"/>
</dbReference>
<evidence type="ECO:0000256" key="8">
    <source>
        <dbReference type="ARBA" id="ARBA00023004"/>
    </source>
</evidence>
<protein>
    <recommendedName>
        <fullName evidence="2">peroxidase</fullName>
        <ecNumber evidence="2">1.11.1.7</ecNumber>
    </recommendedName>
</protein>
<comment type="similarity">
    <text evidence="15">Belongs to the peroxidase family.</text>
</comment>
<feature type="binding site" evidence="12">
    <location>
        <position position="302"/>
    </location>
    <ligand>
        <name>Ca(2+)</name>
        <dbReference type="ChEBI" id="CHEBI:29108"/>
        <label>2</label>
    </ligand>
</feature>
<dbReference type="EC" id="1.11.1.7" evidence="2"/>
<dbReference type="EnsemblPlants" id="Pp3c26_5840V3.1">
    <property type="protein sequence ID" value="Pp3c26_5840V3.1"/>
    <property type="gene ID" value="Pp3c26_5840"/>
</dbReference>
<feature type="disulfide bond" evidence="14">
    <location>
        <begin position="261"/>
        <end position="289"/>
    </location>
</feature>
<comment type="cofactor">
    <cofactor evidence="12">
        <name>Ca(2+)</name>
        <dbReference type="ChEBI" id="CHEBI:29108"/>
    </cofactor>
    <text evidence="12">Binds 2 calcium ions per subunit.</text>
</comment>
<dbReference type="InterPro" id="IPR019794">
    <property type="entry name" value="Peroxidases_AS"/>
</dbReference>
<dbReference type="SUPFAM" id="SSF48113">
    <property type="entry name" value="Heme-dependent peroxidases"/>
    <property type="match status" value="1"/>
</dbReference>
<dbReference type="PROSITE" id="PS50873">
    <property type="entry name" value="PEROXIDASE_4"/>
    <property type="match status" value="1"/>
</dbReference>
<feature type="binding site" evidence="11">
    <location>
        <position position="224"/>
    </location>
    <ligand>
        <name>substrate</name>
    </ligand>
</feature>
<evidence type="ECO:0000256" key="3">
    <source>
        <dbReference type="ARBA" id="ARBA00022559"/>
    </source>
</evidence>
<name>A0A2K1IBZ6_PHYPA</name>
<evidence type="ECO:0000256" key="4">
    <source>
        <dbReference type="ARBA" id="ARBA00022617"/>
    </source>
</evidence>
<proteinExistence type="inferred from homology"/>
<dbReference type="PRINTS" id="PR00458">
    <property type="entry name" value="PEROXIDASE"/>
</dbReference>
<gene>
    <name evidence="21" type="primary">LOC112277764</name>
    <name evidence="18" type="ORF">PHYPA_030282</name>
    <name evidence="19" type="ORF">PHYPA_030286</name>
</gene>
<feature type="active site" description="Proton acceptor" evidence="10">
    <location>
        <position position="72"/>
    </location>
</feature>
<evidence type="ECO:0000256" key="10">
    <source>
        <dbReference type="PIRSR" id="PIRSR600823-1"/>
    </source>
</evidence>
<dbReference type="FunFam" id="1.10.420.10:FF:000007">
    <property type="entry name" value="Peroxidase"/>
    <property type="match status" value="1"/>
</dbReference>
<dbReference type="EMBL" id="ABEU02000026">
    <property type="protein sequence ID" value="PNR26801.1"/>
    <property type="molecule type" value="Genomic_DNA"/>
</dbReference>
<evidence type="ECO:0000313" key="19">
    <source>
        <dbReference type="EMBL" id="PNR26805.1"/>
    </source>
</evidence>